<keyword evidence="2" id="KW-0808">Transferase</keyword>
<keyword evidence="3" id="KW-0325">Glycoprotein</keyword>
<dbReference type="Proteomes" id="UP000664844">
    <property type="component" value="Unassembled WGS sequence"/>
</dbReference>
<accession>A0ABS3FLQ1</accession>
<evidence type="ECO:0000256" key="1">
    <source>
        <dbReference type="ARBA" id="ARBA00022676"/>
    </source>
</evidence>
<dbReference type="RefSeq" id="WP_207086600.1">
    <property type="nucleotide sequence ID" value="NZ_JAFLQW010000064.1"/>
</dbReference>
<keyword evidence="1" id="KW-0328">Glycosyltransferase</keyword>
<reference evidence="5 6" key="1">
    <citation type="submission" date="2021-03" db="EMBL/GenBank/DDBJ databases">
        <title>Metabolic Capacity of the Antarctic Cyanobacterium Phormidium pseudopriestleyi that Sustains Oxygenic Photosynthesis in the Presence of Hydrogen Sulfide.</title>
        <authorList>
            <person name="Lumian J.E."/>
            <person name="Jungblut A.D."/>
            <person name="Dillon M.L."/>
            <person name="Hawes I."/>
            <person name="Doran P.T."/>
            <person name="Mackey T.J."/>
            <person name="Dick G.J."/>
            <person name="Grettenberger C.L."/>
            <person name="Sumner D.Y."/>
        </authorList>
    </citation>
    <scope>NUCLEOTIDE SEQUENCE [LARGE SCALE GENOMIC DNA]</scope>
    <source>
        <strain evidence="5 6">FRX01</strain>
    </source>
</reference>
<keyword evidence="6" id="KW-1185">Reference proteome</keyword>
<organism evidence="5 6">
    <name type="scientific">Phormidium pseudopriestleyi FRX01</name>
    <dbReference type="NCBI Taxonomy" id="1759528"/>
    <lineage>
        <taxon>Bacteria</taxon>
        <taxon>Bacillati</taxon>
        <taxon>Cyanobacteriota</taxon>
        <taxon>Cyanophyceae</taxon>
        <taxon>Oscillatoriophycideae</taxon>
        <taxon>Oscillatoriales</taxon>
        <taxon>Oscillatoriaceae</taxon>
        <taxon>Phormidium</taxon>
    </lineage>
</organism>
<evidence type="ECO:0000256" key="2">
    <source>
        <dbReference type="ARBA" id="ARBA00022679"/>
    </source>
</evidence>
<protein>
    <submittedName>
        <fullName evidence="5">Glycosyltransferase family 61 protein</fullName>
    </submittedName>
</protein>
<dbReference type="Pfam" id="PF04577">
    <property type="entry name" value="Glyco_transf_61"/>
    <property type="match status" value="1"/>
</dbReference>
<comment type="caution">
    <text evidence="5">The sequence shown here is derived from an EMBL/GenBank/DDBJ whole genome shotgun (WGS) entry which is preliminary data.</text>
</comment>
<proteinExistence type="predicted"/>
<evidence type="ECO:0000256" key="3">
    <source>
        <dbReference type="ARBA" id="ARBA00023180"/>
    </source>
</evidence>
<evidence type="ECO:0000313" key="6">
    <source>
        <dbReference type="Proteomes" id="UP000664844"/>
    </source>
</evidence>
<dbReference type="InterPro" id="IPR007657">
    <property type="entry name" value="Glycosyltransferase_61"/>
</dbReference>
<evidence type="ECO:0000313" key="5">
    <source>
        <dbReference type="EMBL" id="MBO0348031.1"/>
    </source>
</evidence>
<feature type="domain" description="Glycosyltransferase 61 catalytic" evidence="4">
    <location>
        <begin position="175"/>
        <end position="351"/>
    </location>
</feature>
<gene>
    <name evidence="5" type="ORF">J0895_02705</name>
</gene>
<sequence>MHNKAGLKSGLRSYWQMLRNFARTLKKYWGKPLRILPLSSEIIGPPKGFYVSTWDWVIKSEKNLDKIPERYQEIYPKSWVYRSEPKTVDDTIHWKFPQQYQREAPDAFVVVIKEGRVWGEGGTVITPDDRVLVDISKEIGRSNENHSIFSQWKLPSVEKIDGTVGLLSAPLGQVYFHWMLNVLPRLDLLRKGPGSFDEIDKFLVNGISHPFERETLIHLGIPESKIIESNRYPHIKAQTLLVPSIPGKPGNVIPLWTCEFLRKEFLDETLLEDSTRPERLYITRSKATHRRVINETEIVAYLKNHEFQTVELESIPLSEQILLFSLAKVIVAPHGGGLTNVVFCKPGTKIIELFSPNYVNGCFWTISNHLGLDYYYATGKGKTPPTNFDPHKIEEDIEIELSSLKMLIEVVGLR</sequence>
<dbReference type="InterPro" id="IPR049625">
    <property type="entry name" value="Glyco_transf_61_cat"/>
</dbReference>
<dbReference type="EMBL" id="JAFLQW010000064">
    <property type="protein sequence ID" value="MBO0348031.1"/>
    <property type="molecule type" value="Genomic_DNA"/>
</dbReference>
<dbReference type="PANTHER" id="PTHR20961">
    <property type="entry name" value="GLYCOSYLTRANSFERASE"/>
    <property type="match status" value="1"/>
</dbReference>
<name>A0ABS3FLQ1_9CYAN</name>
<evidence type="ECO:0000259" key="4">
    <source>
        <dbReference type="Pfam" id="PF04577"/>
    </source>
</evidence>